<keyword evidence="1 4" id="KW-0378">Hydrolase</keyword>
<dbReference type="SUPFAM" id="SSF53474">
    <property type="entry name" value="alpha/beta-Hydrolases"/>
    <property type="match status" value="1"/>
</dbReference>
<keyword evidence="5" id="KW-1185">Reference proteome</keyword>
<evidence type="ECO:0000256" key="1">
    <source>
        <dbReference type="ARBA" id="ARBA00022801"/>
    </source>
</evidence>
<evidence type="ECO:0000313" key="4">
    <source>
        <dbReference type="EMBL" id="MEN3540163.1"/>
    </source>
</evidence>
<dbReference type="GO" id="GO:0016787">
    <property type="term" value="F:hydrolase activity"/>
    <property type="evidence" value="ECO:0007669"/>
    <property type="project" value="UniProtKB-KW"/>
</dbReference>
<comment type="caution">
    <text evidence="4">The sequence shown here is derived from an EMBL/GenBank/DDBJ whole genome shotgun (WGS) entry which is preliminary data.</text>
</comment>
<sequence length="290" mass="30947">MTEPKTHTLEVPGCVLHYDVREAEGTTEPVLLLIGSPMDATGFAALARHFPDRTVVTYDPRGSGRSTRTGDAAESTPELHADDLHRLIDAVGGGPVDIFASSGGAVNGLALVARHPEQVRTLVAHEPPTVRVLPDREQALAAVADIRRTYDREGFGPAMMKFTAIVSHQGEIPADFADQPRPSPAEFGLPAEDDGSRDDVLFAQNLITCTHYEPDFEALRAAPTRIVLGAGVESEGQLAGRAATVIAERLGGKPVLFPSNHGGFLDDTYGMPGDPDNFAVTLRQVLIEQA</sequence>
<dbReference type="Gene3D" id="3.40.50.1820">
    <property type="entry name" value="alpha/beta hydrolase"/>
    <property type="match status" value="1"/>
</dbReference>
<evidence type="ECO:0000256" key="2">
    <source>
        <dbReference type="SAM" id="MobiDB-lite"/>
    </source>
</evidence>
<dbReference type="InterPro" id="IPR050266">
    <property type="entry name" value="AB_hydrolase_sf"/>
</dbReference>
<proteinExistence type="predicted"/>
<name>A0ABV0AY08_9ACTN</name>
<evidence type="ECO:0000313" key="5">
    <source>
        <dbReference type="Proteomes" id="UP001447516"/>
    </source>
</evidence>
<gene>
    <name evidence="4" type="ORF">AAH991_33980</name>
</gene>
<feature type="domain" description="AB hydrolase-1" evidence="3">
    <location>
        <begin position="29"/>
        <end position="155"/>
    </location>
</feature>
<dbReference type="PANTHER" id="PTHR43798:SF31">
    <property type="entry name" value="AB HYDROLASE SUPERFAMILY PROTEIN YCLE"/>
    <property type="match status" value="1"/>
</dbReference>
<dbReference type="InterPro" id="IPR000073">
    <property type="entry name" value="AB_hydrolase_1"/>
</dbReference>
<evidence type="ECO:0000259" key="3">
    <source>
        <dbReference type="Pfam" id="PF00561"/>
    </source>
</evidence>
<dbReference type="Proteomes" id="UP001447516">
    <property type="component" value="Unassembled WGS sequence"/>
</dbReference>
<dbReference type="PANTHER" id="PTHR43798">
    <property type="entry name" value="MONOACYLGLYCEROL LIPASE"/>
    <property type="match status" value="1"/>
</dbReference>
<organism evidence="4 5">
    <name type="scientific">Microbispora maris</name>
    <dbReference type="NCBI Taxonomy" id="3144104"/>
    <lineage>
        <taxon>Bacteria</taxon>
        <taxon>Bacillati</taxon>
        <taxon>Actinomycetota</taxon>
        <taxon>Actinomycetes</taxon>
        <taxon>Streptosporangiales</taxon>
        <taxon>Streptosporangiaceae</taxon>
        <taxon>Microbispora</taxon>
    </lineage>
</organism>
<protein>
    <submittedName>
        <fullName evidence="4">Alpha/beta hydrolase</fullName>
    </submittedName>
</protein>
<dbReference type="InterPro" id="IPR029058">
    <property type="entry name" value="AB_hydrolase_fold"/>
</dbReference>
<dbReference type="EMBL" id="JBDJAW010000044">
    <property type="protein sequence ID" value="MEN3540163.1"/>
    <property type="molecule type" value="Genomic_DNA"/>
</dbReference>
<accession>A0ABV0AY08</accession>
<dbReference type="Pfam" id="PF00561">
    <property type="entry name" value="Abhydrolase_1"/>
    <property type="match status" value="1"/>
</dbReference>
<reference evidence="4 5" key="1">
    <citation type="submission" date="2024-05" db="EMBL/GenBank/DDBJ databases">
        <title>Microbispora sp.ZYX-F-249.</title>
        <authorList>
            <person name="Xie H."/>
        </authorList>
    </citation>
    <scope>NUCLEOTIDE SEQUENCE [LARGE SCALE GENOMIC DNA]</scope>
    <source>
        <strain evidence="4 5">ZYX-F-249</strain>
    </source>
</reference>
<dbReference type="RefSeq" id="WP_346230025.1">
    <property type="nucleotide sequence ID" value="NZ_JBDJAW010000044.1"/>
</dbReference>
<feature type="region of interest" description="Disordered" evidence="2">
    <location>
        <begin position="58"/>
        <end position="77"/>
    </location>
</feature>